<dbReference type="EMBL" id="JBFCZG010000003">
    <property type="protein sequence ID" value="KAL3425202.1"/>
    <property type="molecule type" value="Genomic_DNA"/>
</dbReference>
<reference evidence="2 3" key="1">
    <citation type="submission" date="2024-06" db="EMBL/GenBank/DDBJ databases">
        <title>Complete genome of Phlyctema vagabunda strain 19-DSS-EL-015.</title>
        <authorList>
            <person name="Fiorenzani C."/>
        </authorList>
    </citation>
    <scope>NUCLEOTIDE SEQUENCE [LARGE SCALE GENOMIC DNA]</scope>
    <source>
        <strain evidence="2 3">19-DSS-EL-015</strain>
    </source>
</reference>
<feature type="signal peptide" evidence="1">
    <location>
        <begin position="1"/>
        <end position="31"/>
    </location>
</feature>
<evidence type="ECO:0000256" key="1">
    <source>
        <dbReference type="SAM" id="SignalP"/>
    </source>
</evidence>
<sequence length="693" mass="79206">MCSLHPAQRSWAAMISLFFCALLLLVQPGTCQRVSNFTVAARQVAGPELNATSVESNPCGGPAFEYNEENWKDSDAAGYFYRWSKEAVKTVEFRRYGEVQLFAREHWGGEKFSCTYAEPPCTPVPTCEAVWSKLSKSKREGKELVEDTRRAWLLAQAFTHVARYGNVRIKMLHYLAYDVTTQFLVIIEYHSKRPNTTKGKQCSMFDQTMKVLHPMYVKVMSAAAGMQESGKAFIADLEASATNTVIGIMTESKYNKKNEMRTWTLPPTTITPRYNECAREHATSTLRWAKFSWFLSSQFMLDQNSWSYMMDVINDGTLNHEHQMHLQLTTMAGYLNSAFWPDMSAVNYGVEREWKDDLMRAFGHPLTSAAWAASHCYIKCKKQAQAGDFCKGSSRISKFRFCSTEDSVACQAQCWGQDTLDMAEQPLYGMNRLGHYNVKGVEEVMRNSWDSYKKHGGNYGMFDNFVSDPLDFVEENLISLPVCLSDDNVFDDFTKDLVKGRKDLLREPIRADNKLMFPWTCGDWRGSESHRFFQLIGYSGPDKVAHFEGLTVKQKDPSGTRWTFQNVLPWAMRKTSPIKRYLTFCEHNVHWPEASELYKPKLFHKYPPGMHLDATTADRRCASIQADTRDMDEKEANDFFCGARSAAIRELFADETMVPEFKPKGTKGLGALVHHSHAELCRKYIDAKILRTP</sequence>
<organism evidence="2 3">
    <name type="scientific">Phlyctema vagabunda</name>
    <dbReference type="NCBI Taxonomy" id="108571"/>
    <lineage>
        <taxon>Eukaryota</taxon>
        <taxon>Fungi</taxon>
        <taxon>Dikarya</taxon>
        <taxon>Ascomycota</taxon>
        <taxon>Pezizomycotina</taxon>
        <taxon>Leotiomycetes</taxon>
        <taxon>Helotiales</taxon>
        <taxon>Dermateaceae</taxon>
        <taxon>Phlyctema</taxon>
    </lineage>
</organism>
<evidence type="ECO:0000313" key="3">
    <source>
        <dbReference type="Proteomes" id="UP001629113"/>
    </source>
</evidence>
<evidence type="ECO:0000313" key="2">
    <source>
        <dbReference type="EMBL" id="KAL3425202.1"/>
    </source>
</evidence>
<feature type="chain" id="PRO_5045713846" evidence="1">
    <location>
        <begin position="32"/>
        <end position="693"/>
    </location>
</feature>
<name>A0ABR4PPB6_9HELO</name>
<proteinExistence type="predicted"/>
<protein>
    <submittedName>
        <fullName evidence="2">Uncharacterized protein</fullName>
    </submittedName>
</protein>
<comment type="caution">
    <text evidence="2">The sequence shown here is derived from an EMBL/GenBank/DDBJ whole genome shotgun (WGS) entry which is preliminary data.</text>
</comment>
<dbReference type="Proteomes" id="UP001629113">
    <property type="component" value="Unassembled WGS sequence"/>
</dbReference>
<gene>
    <name evidence="2" type="ORF">PVAG01_04483</name>
</gene>
<keyword evidence="3" id="KW-1185">Reference proteome</keyword>
<accession>A0ABR4PPB6</accession>
<keyword evidence="1" id="KW-0732">Signal</keyword>